<dbReference type="PANTHER" id="PTHR43312">
    <property type="entry name" value="D-THREO-ALDOSE 1-DEHYDROGENASE"/>
    <property type="match status" value="1"/>
</dbReference>
<dbReference type="AlphaFoldDB" id="A0A6J4JDI4"/>
<feature type="domain" description="NADP-dependent oxidoreductase" evidence="2">
    <location>
        <begin position="18"/>
        <end position="212"/>
    </location>
</feature>
<dbReference type="InterPro" id="IPR023210">
    <property type="entry name" value="NADP_OxRdtase_dom"/>
</dbReference>
<dbReference type="EMBL" id="CADCTK010000730">
    <property type="protein sequence ID" value="CAA9277495.1"/>
    <property type="molecule type" value="Genomic_DNA"/>
</dbReference>
<dbReference type="GO" id="GO:0016491">
    <property type="term" value="F:oxidoreductase activity"/>
    <property type="evidence" value="ECO:0007669"/>
    <property type="project" value="InterPro"/>
</dbReference>
<dbReference type="Gene3D" id="3.20.20.100">
    <property type="entry name" value="NADP-dependent oxidoreductase domain"/>
    <property type="match status" value="1"/>
</dbReference>
<evidence type="ECO:0000259" key="2">
    <source>
        <dbReference type="Pfam" id="PF00248"/>
    </source>
</evidence>
<dbReference type="PANTHER" id="PTHR43312:SF1">
    <property type="entry name" value="NADP-DEPENDENT OXIDOREDUCTASE DOMAIN-CONTAINING PROTEIN"/>
    <property type="match status" value="1"/>
</dbReference>
<sequence length="300" mass="32897">MPLPHRPLGKTGVHVPIIGYGTAPLGKIKIMDAPMVKKSEALLNHAIDQGITYLDTSPDYGSQPKLGPVMKTRRDEVFLATKLNKRKRQDVLAEIQQNLKELQTDHVDLLQIHAVNAMADLEAALAPDGAISALEEARRQGMTRFVGITGHARPSVLAQALERYDFDTVLVAIGVIDRLVTGPEDVLLPVAQGKDVGVIAMKVYGHGELKQRELCLRYSLSLPGVSLAILGMDDEAQIDENVRLAQSITPLGVSEMDTLIQEARAILEKDSPSDSSPVFWLYDIKTMAWKEDSEPVMTAY</sequence>
<organism evidence="3">
    <name type="scientific">uncultured Chloroflexia bacterium</name>
    <dbReference type="NCBI Taxonomy" id="1672391"/>
    <lineage>
        <taxon>Bacteria</taxon>
        <taxon>Bacillati</taxon>
        <taxon>Chloroflexota</taxon>
        <taxon>Chloroflexia</taxon>
        <taxon>environmental samples</taxon>
    </lineage>
</organism>
<dbReference type="InterPro" id="IPR036812">
    <property type="entry name" value="NAD(P)_OxRdtase_dom_sf"/>
</dbReference>
<reference evidence="3" key="1">
    <citation type="submission" date="2020-02" db="EMBL/GenBank/DDBJ databases">
        <authorList>
            <person name="Meier V. D."/>
        </authorList>
    </citation>
    <scope>NUCLEOTIDE SEQUENCE</scope>
    <source>
        <strain evidence="3">AVDCRST_MAG26</strain>
    </source>
</reference>
<name>A0A6J4JDI4_9CHLR</name>
<gene>
    <name evidence="3" type="ORF">AVDCRST_MAG26-3145</name>
</gene>
<dbReference type="Pfam" id="PF00248">
    <property type="entry name" value="Aldo_ket_red"/>
    <property type="match status" value="1"/>
</dbReference>
<protein>
    <recommendedName>
        <fullName evidence="2">NADP-dependent oxidoreductase domain-containing protein</fullName>
    </recommendedName>
</protein>
<feature type="coiled-coil region" evidence="1">
    <location>
        <begin position="85"/>
        <end position="112"/>
    </location>
</feature>
<keyword evidence="1" id="KW-0175">Coiled coil</keyword>
<dbReference type="PRINTS" id="PR00069">
    <property type="entry name" value="ALDKETRDTASE"/>
</dbReference>
<proteinExistence type="predicted"/>
<evidence type="ECO:0000313" key="3">
    <source>
        <dbReference type="EMBL" id="CAA9277495.1"/>
    </source>
</evidence>
<accession>A0A6J4JDI4</accession>
<dbReference type="CDD" id="cd19100">
    <property type="entry name" value="AKR_unchar"/>
    <property type="match status" value="1"/>
</dbReference>
<dbReference type="SUPFAM" id="SSF51430">
    <property type="entry name" value="NAD(P)-linked oxidoreductase"/>
    <property type="match status" value="1"/>
</dbReference>
<dbReference type="InterPro" id="IPR053135">
    <property type="entry name" value="AKR2_Oxidoreductase"/>
</dbReference>
<evidence type="ECO:0000256" key="1">
    <source>
        <dbReference type="SAM" id="Coils"/>
    </source>
</evidence>
<dbReference type="InterPro" id="IPR020471">
    <property type="entry name" value="AKR"/>
</dbReference>